<evidence type="ECO:0000313" key="5">
    <source>
        <dbReference type="EMBL" id="OWM80872.1"/>
    </source>
</evidence>
<evidence type="ECO:0000256" key="1">
    <source>
        <dbReference type="ARBA" id="ARBA00007637"/>
    </source>
</evidence>
<evidence type="ECO:0000256" key="4">
    <source>
        <dbReference type="SAM" id="MobiDB-lite"/>
    </source>
</evidence>
<dbReference type="SUPFAM" id="SSF51735">
    <property type="entry name" value="NAD(P)-binding Rossmann-fold domains"/>
    <property type="match status" value="1"/>
</dbReference>
<sequence length="373" mass="41164">METCRWSARSPEIPTRPSPSRATPALPRAHLVRLLRRFRASAATGSSSAAVPVEPITKNRMFILGVGYVGKFFGKELLDSGWSVSSWVKCKPELKVVSGTCKSAEKRKELEDEGFDMYILDANEPKMSVLSSMKEYTHLLVSIPPMAGIGDLLLQQEHLLRNMLKGGNIQWLCYLSSTSVYGDSGGDWVDEDYPASPSNHMAKLRLDAEKGWLDLGGSLGISALVFRLGGIYGPGRSAIDTIIRKKPLTQGQKMRSSRQYTARVHIEDIGQALKASISVPPSSRIYNIVDDDPAPREEVFEFAHMLVEKKWPGHFKDDPSPETTGSIAIGASTRGEKRVSNARMKGELGVRLIHPSYKSGFHSIVEKTKIHSL</sequence>
<dbReference type="InterPro" id="IPR036291">
    <property type="entry name" value="NAD(P)-bd_dom_sf"/>
</dbReference>
<dbReference type="PANTHER" id="PTHR43574">
    <property type="entry name" value="EPIMERASE-RELATED"/>
    <property type="match status" value="1"/>
</dbReference>
<dbReference type="EMBL" id="MTKT01002214">
    <property type="protein sequence ID" value="OWM80872.1"/>
    <property type="molecule type" value="Genomic_DNA"/>
</dbReference>
<comment type="similarity">
    <text evidence="1">Belongs to the NAD(P)-dependent epimerase/dehydratase family.</text>
</comment>
<proteinExistence type="inferred from homology"/>
<dbReference type="Proteomes" id="UP000197138">
    <property type="component" value="Unassembled WGS sequence"/>
</dbReference>
<organism evidence="5 6">
    <name type="scientific">Punica granatum</name>
    <name type="common">Pomegranate</name>
    <dbReference type="NCBI Taxonomy" id="22663"/>
    <lineage>
        <taxon>Eukaryota</taxon>
        <taxon>Viridiplantae</taxon>
        <taxon>Streptophyta</taxon>
        <taxon>Embryophyta</taxon>
        <taxon>Tracheophyta</taxon>
        <taxon>Spermatophyta</taxon>
        <taxon>Magnoliopsida</taxon>
        <taxon>eudicotyledons</taxon>
        <taxon>Gunneridae</taxon>
        <taxon>Pentapetalae</taxon>
        <taxon>rosids</taxon>
        <taxon>malvids</taxon>
        <taxon>Myrtales</taxon>
        <taxon>Lythraceae</taxon>
        <taxon>Punica</taxon>
    </lineage>
</organism>
<dbReference type="CDD" id="cd05266">
    <property type="entry name" value="SDR_a4"/>
    <property type="match status" value="1"/>
</dbReference>
<evidence type="ECO:0000256" key="3">
    <source>
        <dbReference type="ARBA" id="ARBA00023235"/>
    </source>
</evidence>
<reference evidence="6" key="1">
    <citation type="journal article" date="2017" name="Plant J.">
        <title>The pomegranate (Punica granatum L.) genome and the genomics of punicalagin biosynthesis.</title>
        <authorList>
            <person name="Qin G."/>
            <person name="Xu C."/>
            <person name="Ming R."/>
            <person name="Tang H."/>
            <person name="Guyot R."/>
            <person name="Kramer E.M."/>
            <person name="Hu Y."/>
            <person name="Yi X."/>
            <person name="Qi Y."/>
            <person name="Xu X."/>
            <person name="Gao Z."/>
            <person name="Pan H."/>
            <person name="Jian J."/>
            <person name="Tian Y."/>
            <person name="Yue Z."/>
            <person name="Xu Y."/>
        </authorList>
    </citation>
    <scope>NUCLEOTIDE SEQUENCE [LARGE SCALE GENOMIC DNA]</scope>
    <source>
        <strain evidence="6">cv. Dabenzi</strain>
    </source>
</reference>
<name>A0A218X918_PUNGR</name>
<gene>
    <name evidence="5" type="ORF">CDL15_Pgr006903</name>
</gene>
<evidence type="ECO:0000313" key="6">
    <source>
        <dbReference type="Proteomes" id="UP000197138"/>
    </source>
</evidence>
<dbReference type="AlphaFoldDB" id="A0A218X918"/>
<dbReference type="Gene3D" id="3.40.50.720">
    <property type="entry name" value="NAD(P)-binding Rossmann-like Domain"/>
    <property type="match status" value="1"/>
</dbReference>
<keyword evidence="2" id="KW-0520">NAD</keyword>
<evidence type="ECO:0008006" key="7">
    <source>
        <dbReference type="Google" id="ProtNLM"/>
    </source>
</evidence>
<comment type="caution">
    <text evidence="5">The sequence shown here is derived from an EMBL/GenBank/DDBJ whole genome shotgun (WGS) entry which is preliminary data.</text>
</comment>
<evidence type="ECO:0000256" key="2">
    <source>
        <dbReference type="ARBA" id="ARBA00023027"/>
    </source>
</evidence>
<keyword evidence="3" id="KW-0413">Isomerase</keyword>
<accession>A0A218X918</accession>
<feature type="region of interest" description="Disordered" evidence="4">
    <location>
        <begin position="1"/>
        <end position="24"/>
    </location>
</feature>
<protein>
    <recommendedName>
        <fullName evidence="7">NAD-dependent epimerase/dehydratase domain-containing protein</fullName>
    </recommendedName>
</protein>
<dbReference type="GO" id="GO:0016853">
    <property type="term" value="F:isomerase activity"/>
    <property type="evidence" value="ECO:0007669"/>
    <property type="project" value="UniProtKB-KW"/>
</dbReference>